<sequence length="122" mass="14007">MQIDKNNSDKEYFELSDPDAQTSINDGVMADELSMSRIVLWTVATSIVVVILIAIAFNLYKFWKFDTQFQQAINTEYPVLNEHREQSARHLTTLEVVDEEAGIFRIPVDSAKTILINQRNNN</sequence>
<dbReference type="AlphaFoldDB" id="A0A345UP15"/>
<name>A0A345UP15_9BACT</name>
<feature type="transmembrane region" description="Helical" evidence="1">
    <location>
        <begin position="38"/>
        <end position="60"/>
    </location>
</feature>
<keyword evidence="3" id="KW-1185">Reference proteome</keyword>
<accession>A0A345UP15</accession>
<keyword evidence="1" id="KW-0812">Transmembrane</keyword>
<gene>
    <name evidence="2" type="ORF">CYPRO_2980</name>
</gene>
<evidence type="ECO:0000256" key="1">
    <source>
        <dbReference type="SAM" id="Phobius"/>
    </source>
</evidence>
<dbReference type="EMBL" id="CP027806">
    <property type="protein sequence ID" value="AXJ02217.1"/>
    <property type="molecule type" value="Genomic_DNA"/>
</dbReference>
<reference evidence="2 3" key="1">
    <citation type="submission" date="2018-03" db="EMBL/GenBank/DDBJ databases">
        <title>Phenotypic and genomic properties of Cyclonatronum proteinivorum gen. nov., sp. nov., a haloalkaliphilic bacteroidete from soda lakes possessing Na+-translocating rhodopsin.</title>
        <authorList>
            <person name="Toshchakov S.V."/>
            <person name="Korzhenkov A."/>
            <person name="Samarov N.I."/>
            <person name="Kublanov I.V."/>
            <person name="Muntyan M.S."/>
            <person name="Sorokin D.Y."/>
        </authorList>
    </citation>
    <scope>NUCLEOTIDE SEQUENCE [LARGE SCALE GENOMIC DNA]</scope>
    <source>
        <strain evidence="2 3">Omega</strain>
    </source>
</reference>
<protein>
    <submittedName>
        <fullName evidence="2">Uncharacterized protein</fullName>
    </submittedName>
</protein>
<proteinExistence type="predicted"/>
<evidence type="ECO:0000313" key="2">
    <source>
        <dbReference type="EMBL" id="AXJ02217.1"/>
    </source>
</evidence>
<keyword evidence="1" id="KW-1133">Transmembrane helix</keyword>
<dbReference type="Proteomes" id="UP000254808">
    <property type="component" value="Chromosome"/>
</dbReference>
<dbReference type="RefSeq" id="WP_114985335.1">
    <property type="nucleotide sequence ID" value="NZ_CP027806.1"/>
</dbReference>
<organism evidence="2 3">
    <name type="scientific">Cyclonatronum proteinivorum</name>
    <dbReference type="NCBI Taxonomy" id="1457365"/>
    <lineage>
        <taxon>Bacteria</taxon>
        <taxon>Pseudomonadati</taxon>
        <taxon>Balneolota</taxon>
        <taxon>Balneolia</taxon>
        <taxon>Balneolales</taxon>
        <taxon>Cyclonatronaceae</taxon>
        <taxon>Cyclonatronum</taxon>
    </lineage>
</organism>
<evidence type="ECO:0000313" key="3">
    <source>
        <dbReference type="Proteomes" id="UP000254808"/>
    </source>
</evidence>
<dbReference type="KEGG" id="cprv:CYPRO_2980"/>
<keyword evidence="1" id="KW-0472">Membrane</keyword>
<dbReference type="OrthoDB" id="1524226at2"/>